<sequence length="333" mass="37542">MPTKGRDIIVKEKRGQSPLLPRRVEIGQQTRSLVLPTLDWKIALASTESKKIPIYDKHTVSSCLYALNTIKHSFTDNTKPVPQSKVTSIRSMFNEKKVTNSYMNPTCSAKTKDNKKPHIVHGKKSKNMVVDKTPRLFKDDQTIVTHEENEKTIALVNREDDDILTCEVEFRDGGEVSLCEHLIPTCDESISIDDQHVDDDHGNESSQQDQIDKISDRGSDGHQSRFEVGQEPEDEQGVQDEEMEPGPKPKEPDIKEGGEVVPKEEDRTSKMVVRNHVVVAHGKKDTAAYNNVTEVTLSELQQQRLNRVKALVGAFENVISLECNTLQKSIKQH</sequence>
<dbReference type="Proteomes" id="UP000326396">
    <property type="component" value="Linkage Group LG5"/>
</dbReference>
<dbReference type="AlphaFoldDB" id="A0A5N6MNW5"/>
<accession>A0A5N6MNW5</accession>
<evidence type="ECO:0000313" key="4">
    <source>
        <dbReference type="Proteomes" id="UP000326396"/>
    </source>
</evidence>
<dbReference type="PANTHER" id="PTHR33349">
    <property type="entry name" value="EMB|CAB62594.1"/>
    <property type="match status" value="1"/>
</dbReference>
<name>A0A5N6MNW5_9ASTR</name>
<dbReference type="PANTHER" id="PTHR33349:SF20">
    <property type="entry name" value="CHROMO DOMAIN CEC-LIKE PROTEIN"/>
    <property type="match status" value="1"/>
</dbReference>
<dbReference type="GO" id="GO:0005516">
    <property type="term" value="F:calmodulin binding"/>
    <property type="evidence" value="ECO:0007669"/>
    <property type="project" value="InterPro"/>
</dbReference>
<keyword evidence="4" id="KW-1185">Reference proteome</keyword>
<feature type="compositionally biased region" description="Basic and acidic residues" evidence="1">
    <location>
        <begin position="210"/>
        <end position="225"/>
    </location>
</feature>
<feature type="region of interest" description="Disordered" evidence="1">
    <location>
        <begin position="192"/>
        <end position="267"/>
    </location>
</feature>
<proteinExistence type="predicted"/>
<dbReference type="InterPro" id="IPR012417">
    <property type="entry name" value="CaM-bd_dom_pln"/>
</dbReference>
<dbReference type="Pfam" id="PF07839">
    <property type="entry name" value="CaM_binding"/>
    <property type="match status" value="1"/>
</dbReference>
<feature type="compositionally biased region" description="Basic and acidic residues" evidence="1">
    <location>
        <begin position="245"/>
        <end position="267"/>
    </location>
</feature>
<organism evidence="3 4">
    <name type="scientific">Mikania micrantha</name>
    <name type="common">bitter vine</name>
    <dbReference type="NCBI Taxonomy" id="192012"/>
    <lineage>
        <taxon>Eukaryota</taxon>
        <taxon>Viridiplantae</taxon>
        <taxon>Streptophyta</taxon>
        <taxon>Embryophyta</taxon>
        <taxon>Tracheophyta</taxon>
        <taxon>Spermatophyta</taxon>
        <taxon>Magnoliopsida</taxon>
        <taxon>eudicotyledons</taxon>
        <taxon>Gunneridae</taxon>
        <taxon>Pentapetalae</taxon>
        <taxon>asterids</taxon>
        <taxon>campanulids</taxon>
        <taxon>Asterales</taxon>
        <taxon>Asteraceae</taxon>
        <taxon>Asteroideae</taxon>
        <taxon>Heliantheae alliance</taxon>
        <taxon>Eupatorieae</taxon>
        <taxon>Mikania</taxon>
    </lineage>
</organism>
<evidence type="ECO:0000313" key="3">
    <source>
        <dbReference type="EMBL" id="KAD3641828.1"/>
    </source>
</evidence>
<feature type="compositionally biased region" description="Acidic residues" evidence="1">
    <location>
        <begin position="230"/>
        <end position="244"/>
    </location>
</feature>
<protein>
    <recommendedName>
        <fullName evidence="2">Calmodulin-binding domain-containing protein</fullName>
    </recommendedName>
</protein>
<feature type="compositionally biased region" description="Basic and acidic residues" evidence="1">
    <location>
        <begin position="193"/>
        <end position="203"/>
    </location>
</feature>
<evidence type="ECO:0000256" key="1">
    <source>
        <dbReference type="SAM" id="MobiDB-lite"/>
    </source>
</evidence>
<evidence type="ECO:0000259" key="2">
    <source>
        <dbReference type="Pfam" id="PF07839"/>
    </source>
</evidence>
<dbReference type="OrthoDB" id="1939646at2759"/>
<dbReference type="EMBL" id="SZYD01000015">
    <property type="protein sequence ID" value="KAD3641828.1"/>
    <property type="molecule type" value="Genomic_DNA"/>
</dbReference>
<feature type="domain" description="Calmodulin-binding" evidence="2">
    <location>
        <begin position="258"/>
        <end position="320"/>
    </location>
</feature>
<reference evidence="3 4" key="1">
    <citation type="submission" date="2019-05" db="EMBL/GenBank/DDBJ databases">
        <title>Mikania micrantha, genome provides insights into the molecular mechanism of rapid growth.</title>
        <authorList>
            <person name="Liu B."/>
        </authorList>
    </citation>
    <scope>NUCLEOTIDE SEQUENCE [LARGE SCALE GENOMIC DNA]</scope>
    <source>
        <strain evidence="3">NLD-2019</strain>
        <tissue evidence="3">Leaf</tissue>
    </source>
</reference>
<comment type="caution">
    <text evidence="3">The sequence shown here is derived from an EMBL/GenBank/DDBJ whole genome shotgun (WGS) entry which is preliminary data.</text>
</comment>
<gene>
    <name evidence="3" type="ORF">E3N88_31052</name>
</gene>